<dbReference type="SUPFAM" id="SSF52343">
    <property type="entry name" value="Ferredoxin reductase-like, C-terminal NADP-linked domain"/>
    <property type="match status" value="1"/>
</dbReference>
<dbReference type="CDD" id="cd00207">
    <property type="entry name" value="fer2"/>
    <property type="match status" value="1"/>
</dbReference>
<evidence type="ECO:0000313" key="10">
    <source>
        <dbReference type="Proteomes" id="UP000545606"/>
    </source>
</evidence>
<keyword evidence="3" id="KW-0479">Metal-binding</keyword>
<organism evidence="9 10">
    <name type="scientific">Aquitalea aquatica</name>
    <dbReference type="NCBI Taxonomy" id="3044273"/>
    <lineage>
        <taxon>Bacteria</taxon>
        <taxon>Pseudomonadati</taxon>
        <taxon>Pseudomonadota</taxon>
        <taxon>Betaproteobacteria</taxon>
        <taxon>Neisseriales</taxon>
        <taxon>Chromobacteriaceae</taxon>
        <taxon>Aquitalea</taxon>
    </lineage>
</organism>
<dbReference type="InterPro" id="IPR001041">
    <property type="entry name" value="2Fe-2S_ferredoxin-type"/>
</dbReference>
<dbReference type="GO" id="GO:0046872">
    <property type="term" value="F:metal ion binding"/>
    <property type="evidence" value="ECO:0007669"/>
    <property type="project" value="UniProtKB-KW"/>
</dbReference>
<evidence type="ECO:0000256" key="3">
    <source>
        <dbReference type="ARBA" id="ARBA00022723"/>
    </source>
</evidence>
<dbReference type="PROSITE" id="PS00197">
    <property type="entry name" value="2FE2S_FER_1"/>
    <property type="match status" value="1"/>
</dbReference>
<name>A0A838YE79_9NEIS</name>
<dbReference type="InterPro" id="IPR050415">
    <property type="entry name" value="MRET"/>
</dbReference>
<dbReference type="PROSITE" id="PS51085">
    <property type="entry name" value="2FE2S_FER_2"/>
    <property type="match status" value="1"/>
</dbReference>
<dbReference type="InterPro" id="IPR006058">
    <property type="entry name" value="2Fe2S_fd_BS"/>
</dbReference>
<keyword evidence="1" id="KW-0285">Flavoprotein</keyword>
<evidence type="ECO:0000256" key="4">
    <source>
        <dbReference type="ARBA" id="ARBA00023002"/>
    </source>
</evidence>
<dbReference type="Proteomes" id="UP000545606">
    <property type="component" value="Unassembled WGS sequence"/>
</dbReference>
<dbReference type="InterPro" id="IPR017938">
    <property type="entry name" value="Riboflavin_synthase-like_b-brl"/>
</dbReference>
<dbReference type="GO" id="GO:0016491">
    <property type="term" value="F:oxidoreductase activity"/>
    <property type="evidence" value="ECO:0007669"/>
    <property type="project" value="UniProtKB-KW"/>
</dbReference>
<dbReference type="PRINTS" id="PR00409">
    <property type="entry name" value="PHDIOXRDTASE"/>
</dbReference>
<feature type="domain" description="2Fe-2S ferredoxin-type" evidence="7">
    <location>
        <begin position="228"/>
        <end position="316"/>
    </location>
</feature>
<dbReference type="PANTHER" id="PTHR47354:SF1">
    <property type="entry name" value="CARNITINE MONOOXYGENASE REDUCTASE SUBUNIT"/>
    <property type="match status" value="1"/>
</dbReference>
<sequence length="316" mass="33503">MSQIRWMKGHLLATQWLARDIRALTLQPADASYPAFSSGSHLLLRAGSSADSPVNAYSLLDASYDGSSLHIAVKLEASGRGGSAWLHGLQPGAGLELTTPANLFALQPGAESLLFIAAGIGITPFIAHMAAMRGREQDFQLHYAYRSPAEAAFVEELAGHASVRLYDASQGARLDVAALLAGVGATSHVYACGPQRLIAAVEAAGGDVAQQGRLHIERFSLPDSPGGAEFVVQLARSGCEVRVAADESMLDAIQRQTSIQVESLCREGYCGTCETRLLAGTALHRDQYLSAAEQAAQDRVMLCVSRAACERLVLDL</sequence>
<dbReference type="InterPro" id="IPR017927">
    <property type="entry name" value="FAD-bd_FR_type"/>
</dbReference>
<keyword evidence="10" id="KW-1185">Reference proteome</keyword>
<accession>A0A838YE79</accession>
<keyword evidence="4" id="KW-0560">Oxidoreductase</keyword>
<dbReference type="Gene3D" id="3.40.50.80">
    <property type="entry name" value="Nucleotide-binding domain of ferredoxin-NADP reductase (FNR) module"/>
    <property type="match status" value="1"/>
</dbReference>
<reference evidence="9 10" key="1">
    <citation type="submission" date="2020-07" db="EMBL/GenBank/DDBJ databases">
        <title>Draft genome sequence of violacein-producing bacteria and related species.</title>
        <authorList>
            <person name="Wilson H.S."/>
            <person name="De Leon M.E."/>
        </authorList>
    </citation>
    <scope>NUCLEOTIDE SEQUENCE [LARGE SCALE GENOMIC DNA]</scope>
    <source>
        <strain evidence="9 10">HSC-21Su07</strain>
    </source>
</reference>
<protein>
    <submittedName>
        <fullName evidence="9">Oxidoreductase</fullName>
    </submittedName>
</protein>
<dbReference type="AlphaFoldDB" id="A0A838YE79"/>
<dbReference type="GO" id="GO:0051537">
    <property type="term" value="F:2 iron, 2 sulfur cluster binding"/>
    <property type="evidence" value="ECO:0007669"/>
    <property type="project" value="UniProtKB-KW"/>
</dbReference>
<dbReference type="CDD" id="cd06185">
    <property type="entry name" value="PDR_like"/>
    <property type="match status" value="1"/>
</dbReference>
<comment type="caution">
    <text evidence="9">The sequence shown here is derived from an EMBL/GenBank/DDBJ whole genome shotgun (WGS) entry which is preliminary data.</text>
</comment>
<dbReference type="EMBL" id="JACERN010000047">
    <property type="protein sequence ID" value="MBA4710829.1"/>
    <property type="molecule type" value="Genomic_DNA"/>
</dbReference>
<dbReference type="SUPFAM" id="SSF63380">
    <property type="entry name" value="Riboflavin synthase domain-like"/>
    <property type="match status" value="1"/>
</dbReference>
<dbReference type="PANTHER" id="PTHR47354">
    <property type="entry name" value="NADH OXIDOREDUCTASE HCR"/>
    <property type="match status" value="1"/>
</dbReference>
<keyword evidence="6" id="KW-0411">Iron-sulfur</keyword>
<dbReference type="InterPro" id="IPR039261">
    <property type="entry name" value="FNR_nucleotide-bd"/>
</dbReference>
<evidence type="ECO:0000313" key="9">
    <source>
        <dbReference type="EMBL" id="MBA4710829.1"/>
    </source>
</evidence>
<proteinExistence type="predicted"/>
<evidence type="ECO:0000256" key="5">
    <source>
        <dbReference type="ARBA" id="ARBA00023004"/>
    </source>
</evidence>
<keyword evidence="2" id="KW-0001">2Fe-2S</keyword>
<evidence type="ECO:0000256" key="1">
    <source>
        <dbReference type="ARBA" id="ARBA00022630"/>
    </source>
</evidence>
<keyword evidence="5" id="KW-0408">Iron</keyword>
<dbReference type="Pfam" id="PF00111">
    <property type="entry name" value="Fer2"/>
    <property type="match status" value="1"/>
</dbReference>
<evidence type="ECO:0000259" key="8">
    <source>
        <dbReference type="PROSITE" id="PS51384"/>
    </source>
</evidence>
<dbReference type="InterPro" id="IPR012675">
    <property type="entry name" value="Beta-grasp_dom_sf"/>
</dbReference>
<dbReference type="InterPro" id="IPR036010">
    <property type="entry name" value="2Fe-2S_ferredoxin-like_sf"/>
</dbReference>
<dbReference type="Gene3D" id="2.40.30.10">
    <property type="entry name" value="Translation factors"/>
    <property type="match status" value="1"/>
</dbReference>
<dbReference type="PROSITE" id="PS51384">
    <property type="entry name" value="FAD_FR"/>
    <property type="match status" value="1"/>
</dbReference>
<gene>
    <name evidence="9" type="ORF">H2Z84_20850</name>
</gene>
<dbReference type="SUPFAM" id="SSF54292">
    <property type="entry name" value="2Fe-2S ferredoxin-like"/>
    <property type="match status" value="1"/>
</dbReference>
<evidence type="ECO:0000259" key="7">
    <source>
        <dbReference type="PROSITE" id="PS51085"/>
    </source>
</evidence>
<dbReference type="Gene3D" id="3.10.20.30">
    <property type="match status" value="1"/>
</dbReference>
<feature type="domain" description="FAD-binding FR-type" evidence="8">
    <location>
        <begin position="4"/>
        <end position="107"/>
    </location>
</feature>
<evidence type="ECO:0000256" key="6">
    <source>
        <dbReference type="ARBA" id="ARBA00023014"/>
    </source>
</evidence>
<evidence type="ECO:0000256" key="2">
    <source>
        <dbReference type="ARBA" id="ARBA00022714"/>
    </source>
</evidence>
<dbReference type="RefSeq" id="WP_181837695.1">
    <property type="nucleotide sequence ID" value="NZ_JACERN010000047.1"/>
</dbReference>